<evidence type="ECO:0000313" key="1">
    <source>
        <dbReference type="EMBL" id="MBG0778540.1"/>
    </source>
</evidence>
<reference evidence="1" key="1">
    <citation type="submission" date="2020-07" db="EMBL/GenBank/DDBJ databases">
        <title>Severe corrosion of carbon steel in oil field produced water can be linked to methanogenic archaea containing a special type of NiFe hydrogenase.</title>
        <authorList>
            <person name="Lahme S."/>
            <person name="Mand J."/>
            <person name="Longwell J."/>
            <person name="Smith R."/>
            <person name="Enning D."/>
        </authorList>
    </citation>
    <scope>NUCLEOTIDE SEQUENCE</scope>
    <source>
        <strain evidence="1">MIC098Bin6</strain>
    </source>
</reference>
<gene>
    <name evidence="1" type="primary">thiS</name>
    <name evidence="1" type="ORF">H0S81_01220</name>
</gene>
<protein>
    <submittedName>
        <fullName evidence="1">Sulfur carrier protein ThiS</fullName>
    </submittedName>
</protein>
<dbReference type="InterPro" id="IPR012675">
    <property type="entry name" value="Beta-grasp_dom_sf"/>
</dbReference>
<proteinExistence type="predicted"/>
<evidence type="ECO:0000313" key="2">
    <source>
        <dbReference type="Proteomes" id="UP000706172"/>
    </source>
</evidence>
<organism evidence="1 2">
    <name type="scientific">Desulfotignum balticum</name>
    <dbReference type="NCBI Taxonomy" id="115781"/>
    <lineage>
        <taxon>Bacteria</taxon>
        <taxon>Pseudomonadati</taxon>
        <taxon>Thermodesulfobacteriota</taxon>
        <taxon>Desulfobacteria</taxon>
        <taxon>Desulfobacterales</taxon>
        <taxon>Desulfobacteraceae</taxon>
        <taxon>Desulfotignum</taxon>
    </lineage>
</organism>
<dbReference type="InterPro" id="IPR016155">
    <property type="entry name" value="Mopterin_synth/thiamin_S_b"/>
</dbReference>
<dbReference type="Pfam" id="PF02597">
    <property type="entry name" value="ThiS"/>
    <property type="match status" value="1"/>
</dbReference>
<dbReference type="NCBIfam" id="TIGR01683">
    <property type="entry name" value="thiS"/>
    <property type="match status" value="1"/>
</dbReference>
<dbReference type="CDD" id="cd00565">
    <property type="entry name" value="Ubl_ThiS"/>
    <property type="match status" value="1"/>
</dbReference>
<dbReference type="Proteomes" id="UP000706172">
    <property type="component" value="Unassembled WGS sequence"/>
</dbReference>
<comment type="caution">
    <text evidence="1">The sequence shown here is derived from an EMBL/GenBank/DDBJ whole genome shotgun (WGS) entry which is preliminary data.</text>
</comment>
<name>A0A931CTD0_9BACT</name>
<accession>A0A931CTD0</accession>
<dbReference type="Gene3D" id="3.10.20.30">
    <property type="match status" value="1"/>
</dbReference>
<dbReference type="SUPFAM" id="SSF54285">
    <property type="entry name" value="MoaD/ThiS"/>
    <property type="match status" value="1"/>
</dbReference>
<dbReference type="AlphaFoldDB" id="A0A931CTD0"/>
<sequence>MIQVNDQPFEWKPDMTIADLLKQMPDVRFCSVVRLNGKLVSSPRFEETRIPDNAVIHLLPLVAGG</sequence>
<dbReference type="InterPro" id="IPR010035">
    <property type="entry name" value="Thi_S"/>
</dbReference>
<dbReference type="EMBL" id="JACCQK010000045">
    <property type="protein sequence ID" value="MBG0778540.1"/>
    <property type="molecule type" value="Genomic_DNA"/>
</dbReference>
<dbReference type="InterPro" id="IPR003749">
    <property type="entry name" value="ThiS/MoaD-like"/>
</dbReference>